<organism evidence="1 2">
    <name type="scientific">Corynebacterium simulans</name>
    <dbReference type="NCBI Taxonomy" id="146827"/>
    <lineage>
        <taxon>Bacteria</taxon>
        <taxon>Bacillati</taxon>
        <taxon>Actinomycetota</taxon>
        <taxon>Actinomycetes</taxon>
        <taxon>Mycobacteriales</taxon>
        <taxon>Corynebacteriaceae</taxon>
        <taxon>Corynebacterium</taxon>
    </lineage>
</organism>
<evidence type="ECO:0000313" key="2">
    <source>
        <dbReference type="Proteomes" id="UP000070339"/>
    </source>
</evidence>
<evidence type="ECO:0008006" key="3">
    <source>
        <dbReference type="Google" id="ProtNLM"/>
    </source>
</evidence>
<dbReference type="RefSeq" id="WP_235591105.1">
    <property type="nucleotide sequence ID" value="NZ_LTEB01000050.1"/>
</dbReference>
<keyword evidence="2" id="KW-1185">Reference proteome</keyword>
<reference evidence="1 2" key="1">
    <citation type="journal article" date="2016" name="Int. J. Syst. Evol. Microbiol.">
        <title>Resolving the Complexity of Human Skin Metagenomes Using Single-Molecule Sequencing.</title>
        <authorList>
            <consortium name="NISC Comparative Sequencing Program"/>
            <person name="Tsai Y.C."/>
            <person name="Conlan S."/>
            <person name="Deming C."/>
            <person name="Segre J.A."/>
            <person name="Kong H.H."/>
            <person name="Korlach J."/>
            <person name="Oh J."/>
        </authorList>
    </citation>
    <scope>NUCLEOTIDE SEQUENCE [LARGE SCALE GENOMIC DNA]</scope>
    <source>
        <strain evidence="1 2">1B08</strain>
    </source>
</reference>
<dbReference type="Proteomes" id="UP000070339">
    <property type="component" value="Unassembled WGS sequence"/>
</dbReference>
<accession>A0ABR5V693</accession>
<proteinExistence type="predicted"/>
<protein>
    <recommendedName>
        <fullName evidence="3">Phage head-tail joining family protein</fullName>
    </recommendedName>
</protein>
<dbReference type="EMBL" id="LTEB01000050">
    <property type="protein sequence ID" value="KXU16885.1"/>
    <property type="molecule type" value="Genomic_DNA"/>
</dbReference>
<evidence type="ECO:0000313" key="1">
    <source>
        <dbReference type="EMBL" id="KXU16885.1"/>
    </source>
</evidence>
<gene>
    <name evidence="1" type="ORF">WM41_2500</name>
</gene>
<name>A0ABR5V693_9CORY</name>
<sequence length="121" mass="13665">MMQLIFTERVEILRPRRIRGDYGGFVESWDDPEVIPVAAPVSVQQVSTSEDETGSSQLVVTKWRLYSQPPHVLDQLETNDRIRVIGGVGGTWVVGDPEHWRGPLLPHTEVDLEVYRGTSRA</sequence>
<comment type="caution">
    <text evidence="1">The sequence shown here is derived from an EMBL/GenBank/DDBJ whole genome shotgun (WGS) entry which is preliminary data.</text>
</comment>